<dbReference type="InterPro" id="IPR016190">
    <property type="entry name" value="Transl_init_fac_IF2/IF5_Zn-bd"/>
</dbReference>
<proteinExistence type="inferred from homology"/>
<dbReference type="SUPFAM" id="SSF75689">
    <property type="entry name" value="Zinc-binding domain of translation initiation factor 2 beta"/>
    <property type="match status" value="1"/>
</dbReference>
<dbReference type="GO" id="GO:0005829">
    <property type="term" value="C:cytosol"/>
    <property type="evidence" value="ECO:0007669"/>
    <property type="project" value="TreeGrafter"/>
</dbReference>
<dbReference type="SUPFAM" id="SSF48371">
    <property type="entry name" value="ARM repeat"/>
    <property type="match status" value="1"/>
</dbReference>
<dbReference type="GO" id="GO:0001732">
    <property type="term" value="P:formation of cytoplasmic translation initiation complex"/>
    <property type="evidence" value="ECO:0007669"/>
    <property type="project" value="TreeGrafter"/>
</dbReference>
<feature type="compositionally biased region" description="Basic and acidic residues" evidence="6">
    <location>
        <begin position="226"/>
        <end position="242"/>
    </location>
</feature>
<dbReference type="EMBL" id="JROU02002216">
    <property type="protein sequence ID" value="OEH73878.1"/>
    <property type="molecule type" value="Genomic_DNA"/>
</dbReference>
<dbReference type="InterPro" id="IPR045196">
    <property type="entry name" value="IF2/IF5"/>
</dbReference>
<evidence type="ECO:0000256" key="3">
    <source>
        <dbReference type="ARBA" id="ARBA00022741"/>
    </source>
</evidence>
<evidence type="ECO:0000313" key="9">
    <source>
        <dbReference type="Proteomes" id="UP000095192"/>
    </source>
</evidence>
<sequence length="470" mass="53065">MAYVNIPRDKEDPNYRYKMPKLLSKIEGRGNGIRTNVYNMGEIARALKRPPMYPTKFFGCELGAMVKFEENEEKALINGAHTEQDLVAILDKFIQMYVLCEGCELPEIDIMVKKGVLLCKCNACGYSGTLDNTHKAATYMAKNPPNATDTTLGKKKKTKEERRAEKLAKEEEKPEKSSKEKKSKDKEKKKKKKGDEENDGDSLNGKSLDQSGDATPTNDGDDSWDDEKISEGEKKAEKSEKKKKEKKHGSSTDVSKLVSKESLTISCPEIADVSARLRNMVASSASVTPDAFFVELRMLQVSQDFDAKCRMYVVFNALFKDGLTPEALEQKMPFVAKCCDSSVRASDLISALENFCFESEQTSMTGYPYLLQRMYNAELLEPEDILEYYAAEKPDAIFEKCKTYAEPFLKWLAEADSIILTYRVSFCLGVQSVIFYWCKQARIGSVEDALGREPLVSRRETRAGWSFECD</sequence>
<evidence type="ECO:0000256" key="2">
    <source>
        <dbReference type="ARBA" id="ARBA00022540"/>
    </source>
</evidence>
<keyword evidence="9" id="KW-1185">Reference proteome</keyword>
<dbReference type="Gene3D" id="1.25.40.180">
    <property type="match status" value="1"/>
</dbReference>
<comment type="caution">
    <text evidence="8">The sequence shown here is derived from an EMBL/GenBank/DDBJ whole genome shotgun (WGS) entry which is preliminary data.</text>
</comment>
<dbReference type="SUPFAM" id="SSF100966">
    <property type="entry name" value="Translation initiation factor 2 beta, aIF2beta, N-terminal domain"/>
    <property type="match status" value="1"/>
</dbReference>
<keyword evidence="4" id="KW-0648">Protein biosynthesis</keyword>
<dbReference type="CDD" id="cd11561">
    <property type="entry name" value="W2_eIF5"/>
    <property type="match status" value="1"/>
</dbReference>
<reference evidence="8 9" key="1">
    <citation type="journal article" date="2016" name="BMC Genomics">
        <title>Comparative genomics reveals Cyclospora cayetanensis possesses coccidia-like metabolism and invasion components but unique surface antigens.</title>
        <authorList>
            <person name="Liu S."/>
            <person name="Wang L."/>
            <person name="Zheng H."/>
            <person name="Xu Z."/>
            <person name="Roellig D.M."/>
            <person name="Li N."/>
            <person name="Frace M.A."/>
            <person name="Tang K."/>
            <person name="Arrowood M.J."/>
            <person name="Moss D.M."/>
            <person name="Zhang L."/>
            <person name="Feng Y."/>
            <person name="Xiao L."/>
        </authorList>
    </citation>
    <scope>NUCLEOTIDE SEQUENCE [LARGE SCALE GENOMIC DNA]</scope>
    <source>
        <strain evidence="8 9">CHN_HEN01</strain>
    </source>
</reference>
<keyword evidence="2 8" id="KW-0396">Initiation factor</keyword>
<dbReference type="VEuPathDB" id="ToxoDB:LOC34619908"/>
<dbReference type="Pfam" id="PF02020">
    <property type="entry name" value="W2"/>
    <property type="match status" value="1"/>
</dbReference>
<evidence type="ECO:0000259" key="7">
    <source>
        <dbReference type="PROSITE" id="PS51363"/>
    </source>
</evidence>
<dbReference type="GO" id="GO:0071074">
    <property type="term" value="F:eukaryotic initiation factor eIF2 binding"/>
    <property type="evidence" value="ECO:0007669"/>
    <property type="project" value="TreeGrafter"/>
</dbReference>
<dbReference type="VEuPathDB" id="ToxoDB:cyc_03168"/>
<dbReference type="GO" id="GO:0003743">
    <property type="term" value="F:translation initiation factor activity"/>
    <property type="evidence" value="ECO:0007669"/>
    <property type="project" value="UniProtKB-KW"/>
</dbReference>
<evidence type="ECO:0000313" key="8">
    <source>
        <dbReference type="EMBL" id="OEH73878.1"/>
    </source>
</evidence>
<dbReference type="AlphaFoldDB" id="A0A1D3CRR0"/>
<dbReference type="InParanoid" id="A0A1D3CRR0"/>
<dbReference type="SMART" id="SM00653">
    <property type="entry name" value="eIF2B_5"/>
    <property type="match status" value="1"/>
</dbReference>
<dbReference type="Proteomes" id="UP000095192">
    <property type="component" value="Unassembled WGS sequence"/>
</dbReference>
<dbReference type="FunFam" id="3.30.30.170:FF:000002">
    <property type="entry name" value="Eukaryotic translation initiation factor 5"/>
    <property type="match status" value="1"/>
</dbReference>
<dbReference type="InterPro" id="IPR002735">
    <property type="entry name" value="Transl_init_fac_IF2/IF5_dom"/>
</dbReference>
<dbReference type="Pfam" id="PF01873">
    <property type="entry name" value="eIF-5_eIF-2B"/>
    <property type="match status" value="1"/>
</dbReference>
<dbReference type="Gene3D" id="2.20.25.350">
    <property type="match status" value="1"/>
</dbReference>
<dbReference type="GO" id="GO:0005525">
    <property type="term" value="F:GTP binding"/>
    <property type="evidence" value="ECO:0007669"/>
    <property type="project" value="UniProtKB-KW"/>
</dbReference>
<feature type="region of interest" description="Disordered" evidence="6">
    <location>
        <begin position="140"/>
        <end position="255"/>
    </location>
</feature>
<dbReference type="SMART" id="SM00515">
    <property type="entry name" value="eIF5C"/>
    <property type="match status" value="1"/>
</dbReference>
<keyword evidence="3" id="KW-0547">Nucleotide-binding</keyword>
<feature type="domain" description="W2" evidence="7">
    <location>
        <begin position="260"/>
        <end position="422"/>
    </location>
</feature>
<feature type="compositionally biased region" description="Basic and acidic residues" evidence="6">
    <location>
        <begin position="158"/>
        <end position="186"/>
    </location>
</feature>
<dbReference type="InterPro" id="IPR003307">
    <property type="entry name" value="W2_domain"/>
</dbReference>
<evidence type="ECO:0000256" key="6">
    <source>
        <dbReference type="SAM" id="MobiDB-lite"/>
    </source>
</evidence>
<dbReference type="GO" id="GO:0005092">
    <property type="term" value="F:GDP-dissociation inhibitor activity"/>
    <property type="evidence" value="ECO:0007669"/>
    <property type="project" value="TreeGrafter"/>
</dbReference>
<dbReference type="Gene3D" id="3.30.30.170">
    <property type="match status" value="1"/>
</dbReference>
<name>A0A1D3CRR0_9EIME</name>
<accession>A0A1D3CRR0</accession>
<keyword evidence="5" id="KW-0342">GTP-binding</keyword>
<dbReference type="InterPro" id="IPR016189">
    <property type="entry name" value="Transl_init_fac_IF2/IF5_N"/>
</dbReference>
<evidence type="ECO:0000256" key="4">
    <source>
        <dbReference type="ARBA" id="ARBA00022917"/>
    </source>
</evidence>
<evidence type="ECO:0000256" key="5">
    <source>
        <dbReference type="ARBA" id="ARBA00023134"/>
    </source>
</evidence>
<dbReference type="PROSITE" id="PS51363">
    <property type="entry name" value="W2"/>
    <property type="match status" value="1"/>
</dbReference>
<dbReference type="InterPro" id="IPR016024">
    <property type="entry name" value="ARM-type_fold"/>
</dbReference>
<dbReference type="PANTHER" id="PTHR23001">
    <property type="entry name" value="EUKARYOTIC TRANSLATION INITIATION FACTOR"/>
    <property type="match status" value="1"/>
</dbReference>
<evidence type="ECO:0000256" key="1">
    <source>
        <dbReference type="ARBA" id="ARBA00010397"/>
    </source>
</evidence>
<gene>
    <name evidence="8" type="ORF">cyc_03168</name>
</gene>
<protein>
    <submittedName>
        <fullName evidence="8">Eukaryotic translation initiation factor</fullName>
    </submittedName>
</protein>
<organism evidence="8 9">
    <name type="scientific">Cyclospora cayetanensis</name>
    <dbReference type="NCBI Taxonomy" id="88456"/>
    <lineage>
        <taxon>Eukaryota</taxon>
        <taxon>Sar</taxon>
        <taxon>Alveolata</taxon>
        <taxon>Apicomplexa</taxon>
        <taxon>Conoidasida</taxon>
        <taxon>Coccidia</taxon>
        <taxon>Eucoccidiorida</taxon>
        <taxon>Eimeriorina</taxon>
        <taxon>Eimeriidae</taxon>
        <taxon>Cyclospora</taxon>
    </lineage>
</organism>
<dbReference type="PANTHER" id="PTHR23001:SF7">
    <property type="entry name" value="EUKARYOTIC TRANSLATION INITIATION FACTOR 5"/>
    <property type="match status" value="1"/>
</dbReference>
<dbReference type="FunCoup" id="A0A1D3CRR0">
    <property type="interactions" value="21"/>
</dbReference>
<comment type="similarity">
    <text evidence="1">Belongs to the eIF-2-beta/eIF-5 family.</text>
</comment>
<feature type="compositionally biased region" description="Polar residues" evidence="6">
    <location>
        <begin position="204"/>
        <end position="218"/>
    </location>
</feature>